<evidence type="ECO:0000256" key="5">
    <source>
        <dbReference type="ARBA" id="ARBA00022989"/>
    </source>
</evidence>
<accession>A0A7Z2W0E7</accession>
<evidence type="ECO:0000256" key="7">
    <source>
        <dbReference type="SAM" id="Phobius"/>
    </source>
</evidence>
<evidence type="ECO:0000256" key="3">
    <source>
        <dbReference type="ARBA" id="ARBA00022679"/>
    </source>
</evidence>
<dbReference type="InterPro" id="IPR058130">
    <property type="entry name" value="PEA_transf_C"/>
</dbReference>
<comment type="subcellular location">
    <subcellularLocation>
        <location evidence="1">Cell membrane</location>
        <topology evidence="1">Multi-pass membrane protein</topology>
    </subcellularLocation>
</comment>
<dbReference type="PANTHER" id="PTHR30443:SF2">
    <property type="entry name" value="PHOSPHOETHANOLAMINE TRANSFERASE EPTC"/>
    <property type="match status" value="1"/>
</dbReference>
<dbReference type="Gene3D" id="3.40.720.10">
    <property type="entry name" value="Alkaline Phosphatase, subunit A"/>
    <property type="match status" value="1"/>
</dbReference>
<protein>
    <submittedName>
        <fullName evidence="9">Phosphoethanolamine transferase</fullName>
    </submittedName>
</protein>
<dbReference type="InterPro" id="IPR040423">
    <property type="entry name" value="PEA_transferase"/>
</dbReference>
<keyword evidence="6 7" id="KW-0472">Membrane</keyword>
<keyword evidence="4 7" id="KW-0812">Transmembrane</keyword>
<dbReference type="AlphaFoldDB" id="A0A7Z2W0E7"/>
<evidence type="ECO:0000313" key="9">
    <source>
        <dbReference type="EMBL" id="QJE02460.1"/>
    </source>
</evidence>
<evidence type="ECO:0000313" key="10">
    <source>
        <dbReference type="Proteomes" id="UP000502415"/>
    </source>
</evidence>
<dbReference type="RefSeq" id="WP_170204547.1">
    <property type="nucleotide sequence ID" value="NZ_CP051685.1"/>
</dbReference>
<evidence type="ECO:0000256" key="2">
    <source>
        <dbReference type="ARBA" id="ARBA00022475"/>
    </source>
</evidence>
<keyword evidence="10" id="KW-1185">Reference proteome</keyword>
<feature type="transmembrane region" description="Helical" evidence="7">
    <location>
        <begin position="52"/>
        <end position="70"/>
    </location>
</feature>
<keyword evidence="2" id="KW-1003">Cell membrane</keyword>
<dbReference type="InterPro" id="IPR017850">
    <property type="entry name" value="Alkaline_phosphatase_core_sf"/>
</dbReference>
<sequence>MPSLPHDNAPDAGACTRAASRSPTAMQAALACVALLAGGALFLAQGHAPLRTLQAAFLLLPGVLALLLPLRTRAARRLRPWLVTLWVGAFLLDGALRAFIAGAYQAAPDSGFVIGAVANSNWRESAEYARGAAPALAGWGAVLALALGAAAYLATFGRRAPDDAGRADMSRAAMPRAAMPRAAVLALGALLAVSAAGYAIKPWRKLHPLVFWSAWAGAAADLRDDWRHHDAKRLQAHGLARKLAPVVASGRPSTVVLVLGDSVNRDNMSLYGYQRPTTPALDALKRRLGDDMLVIRNAWSSDASTLPALEQLFALDKDNDNDSGGEDAHLLALARAAGYRTWWISNHDDIGIEQRHARLAEVVQTVNRSPGRSGGGLDEGLLDEVQAALDGPARRKFIVVHLLGAHPYYKLRYPAGADPFAPADAVDAGLAAAGRSGRVARLRKEYDAAVLYHDGVVARLLAMTQAAPRRDAQENRAWMMLSDHGQEVGHGADFAGHSPRTPAGYRIPALVWRNRPWPAAAELAGRPFRADWAGWTLADLLQLDWRGETGKYNVLGPDYAWDAALLPAEVREGVRLAMREPPRR</sequence>
<evidence type="ECO:0000259" key="8">
    <source>
        <dbReference type="Pfam" id="PF00884"/>
    </source>
</evidence>
<dbReference type="Pfam" id="PF00884">
    <property type="entry name" value="Sulfatase"/>
    <property type="match status" value="1"/>
</dbReference>
<proteinExistence type="predicted"/>
<feature type="transmembrane region" description="Helical" evidence="7">
    <location>
        <begin position="136"/>
        <end position="157"/>
    </location>
</feature>
<dbReference type="CDD" id="cd16017">
    <property type="entry name" value="LptA"/>
    <property type="match status" value="1"/>
</dbReference>
<dbReference type="GO" id="GO:0009244">
    <property type="term" value="P:lipopolysaccharide core region biosynthetic process"/>
    <property type="evidence" value="ECO:0007669"/>
    <property type="project" value="TreeGrafter"/>
</dbReference>
<feature type="domain" description="Sulfatase N-terminal" evidence="8">
    <location>
        <begin position="254"/>
        <end position="519"/>
    </location>
</feature>
<evidence type="ECO:0000256" key="6">
    <source>
        <dbReference type="ARBA" id="ARBA00023136"/>
    </source>
</evidence>
<dbReference type="InterPro" id="IPR000917">
    <property type="entry name" value="Sulfatase_N"/>
</dbReference>
<reference evidence="9 10" key="1">
    <citation type="submission" date="2020-04" db="EMBL/GenBank/DDBJ databases">
        <title>Genome sequencing of novel species.</title>
        <authorList>
            <person name="Heo J."/>
            <person name="Kim S.-J."/>
            <person name="Kim J.-S."/>
            <person name="Hong S.-B."/>
            <person name="Kwon S.-W."/>
        </authorList>
    </citation>
    <scope>NUCLEOTIDE SEQUENCE [LARGE SCALE GENOMIC DNA]</scope>
    <source>
        <strain evidence="9 10">GN2-R2</strain>
    </source>
</reference>
<dbReference type="GO" id="GO:0005886">
    <property type="term" value="C:plasma membrane"/>
    <property type="evidence" value="ECO:0007669"/>
    <property type="project" value="UniProtKB-SubCell"/>
</dbReference>
<dbReference type="PANTHER" id="PTHR30443">
    <property type="entry name" value="INNER MEMBRANE PROTEIN"/>
    <property type="match status" value="1"/>
</dbReference>
<dbReference type="Proteomes" id="UP000502415">
    <property type="component" value="Chromosome"/>
</dbReference>
<dbReference type="KEGG" id="mfy:HH212_22555"/>
<name>A0A7Z2W0E7_9BURK</name>
<feature type="transmembrane region" description="Helical" evidence="7">
    <location>
        <begin position="178"/>
        <end position="200"/>
    </location>
</feature>
<gene>
    <name evidence="9" type="ORF">HH212_22555</name>
</gene>
<feature type="transmembrane region" description="Helical" evidence="7">
    <location>
        <begin position="28"/>
        <end position="46"/>
    </location>
</feature>
<dbReference type="EMBL" id="CP051685">
    <property type="protein sequence ID" value="QJE02460.1"/>
    <property type="molecule type" value="Genomic_DNA"/>
</dbReference>
<dbReference type="SUPFAM" id="SSF53649">
    <property type="entry name" value="Alkaline phosphatase-like"/>
    <property type="match status" value="1"/>
</dbReference>
<keyword evidence="5 7" id="KW-1133">Transmembrane helix</keyword>
<keyword evidence="3 9" id="KW-0808">Transferase</keyword>
<evidence type="ECO:0000256" key="4">
    <source>
        <dbReference type="ARBA" id="ARBA00022692"/>
    </source>
</evidence>
<evidence type="ECO:0000256" key="1">
    <source>
        <dbReference type="ARBA" id="ARBA00004651"/>
    </source>
</evidence>
<dbReference type="GO" id="GO:0016776">
    <property type="term" value="F:phosphotransferase activity, phosphate group as acceptor"/>
    <property type="evidence" value="ECO:0007669"/>
    <property type="project" value="TreeGrafter"/>
</dbReference>
<organism evidence="9 10">
    <name type="scientific">Massilia forsythiae</name>
    <dbReference type="NCBI Taxonomy" id="2728020"/>
    <lineage>
        <taxon>Bacteria</taxon>
        <taxon>Pseudomonadati</taxon>
        <taxon>Pseudomonadota</taxon>
        <taxon>Betaproteobacteria</taxon>
        <taxon>Burkholderiales</taxon>
        <taxon>Oxalobacteraceae</taxon>
        <taxon>Telluria group</taxon>
        <taxon>Massilia</taxon>
    </lineage>
</organism>
<feature type="transmembrane region" description="Helical" evidence="7">
    <location>
        <begin position="82"/>
        <end position="104"/>
    </location>
</feature>